<gene>
    <name evidence="3" type="ORF">EDF64_1095</name>
</gene>
<evidence type="ECO:0000259" key="2">
    <source>
        <dbReference type="Pfam" id="PF01323"/>
    </source>
</evidence>
<comment type="caution">
    <text evidence="3">The sequence shown here is derived from an EMBL/GenBank/DDBJ whole genome shotgun (WGS) entry which is preliminary data.</text>
</comment>
<organism evidence="3 4">
    <name type="scientific">Curtobacterium flaccumfaciens</name>
    <dbReference type="NCBI Taxonomy" id="2035"/>
    <lineage>
        <taxon>Bacteria</taxon>
        <taxon>Bacillati</taxon>
        <taxon>Actinomycetota</taxon>
        <taxon>Actinomycetes</taxon>
        <taxon>Micrococcales</taxon>
        <taxon>Microbacteriaceae</taxon>
        <taxon>Curtobacterium</taxon>
    </lineage>
</organism>
<dbReference type="SUPFAM" id="SSF52833">
    <property type="entry name" value="Thioredoxin-like"/>
    <property type="match status" value="1"/>
</dbReference>
<proteinExistence type="predicted"/>
<dbReference type="PANTHER" id="PTHR13887:SF41">
    <property type="entry name" value="THIOREDOXIN SUPERFAMILY PROTEIN"/>
    <property type="match status" value="1"/>
</dbReference>
<dbReference type="InterPro" id="IPR036249">
    <property type="entry name" value="Thioredoxin-like_sf"/>
</dbReference>
<dbReference type="AlphaFoldDB" id="A0A4R6DEP0"/>
<reference evidence="3 4" key="1">
    <citation type="submission" date="2019-03" db="EMBL/GenBank/DDBJ databases">
        <title>Genomic analyses of the natural microbiome of Caenorhabditis elegans.</title>
        <authorList>
            <person name="Samuel B."/>
        </authorList>
    </citation>
    <scope>NUCLEOTIDE SEQUENCE [LARGE SCALE GENOMIC DNA]</scope>
    <source>
        <strain evidence="3 4">JUb65</strain>
    </source>
</reference>
<evidence type="ECO:0000313" key="3">
    <source>
        <dbReference type="EMBL" id="TDN43085.1"/>
    </source>
</evidence>
<name>A0A4R6DEP0_9MICO</name>
<dbReference type="InterPro" id="IPR001853">
    <property type="entry name" value="DSBA-like_thioredoxin_dom"/>
</dbReference>
<dbReference type="Gene3D" id="3.40.30.10">
    <property type="entry name" value="Glutaredoxin"/>
    <property type="match status" value="1"/>
</dbReference>
<dbReference type="GO" id="GO:0016491">
    <property type="term" value="F:oxidoreductase activity"/>
    <property type="evidence" value="ECO:0007669"/>
    <property type="project" value="InterPro"/>
</dbReference>
<dbReference type="CDD" id="cd03024">
    <property type="entry name" value="DsbA_FrnE"/>
    <property type="match status" value="1"/>
</dbReference>
<sequence length="249" mass="26948">MNDSALNDTVKVDVWSDIACPWCYIGKRKFEAGVAAFAATDAARPVEVEYHSFELSPDTPVDFEGTEAEFLSGHKGMPVDQAQQMLDQVTAIAASVDLAYDFESMHHTNTVKAHQVIHLAKQQGKQLAMVERLFAAYFERGEHVGQDESLAALAAEVGLDRDEVLATLRDDSQLAAVRADQEQAQAYGINGVPFFVIDGKYGVSGAQDPAAFEQVLTQVVALRETTPSDLADAEQRAAEDAAADAEATR</sequence>
<feature type="domain" description="DSBA-like thioredoxin" evidence="2">
    <location>
        <begin position="12"/>
        <end position="216"/>
    </location>
</feature>
<accession>A0A4R6DEP0</accession>
<keyword evidence="3" id="KW-0413">Isomerase</keyword>
<dbReference type="EMBL" id="SNVW01000009">
    <property type="protein sequence ID" value="TDN43085.1"/>
    <property type="molecule type" value="Genomic_DNA"/>
</dbReference>
<feature type="region of interest" description="Disordered" evidence="1">
    <location>
        <begin position="227"/>
        <end position="249"/>
    </location>
</feature>
<evidence type="ECO:0000256" key="1">
    <source>
        <dbReference type="SAM" id="MobiDB-lite"/>
    </source>
</evidence>
<dbReference type="Pfam" id="PF01323">
    <property type="entry name" value="DSBA"/>
    <property type="match status" value="1"/>
</dbReference>
<evidence type="ECO:0000313" key="4">
    <source>
        <dbReference type="Proteomes" id="UP000295764"/>
    </source>
</evidence>
<protein>
    <submittedName>
        <fullName evidence="3">Putative DsbA family dithiol-disulfide isomerase</fullName>
    </submittedName>
</protein>
<dbReference type="Proteomes" id="UP000295764">
    <property type="component" value="Unassembled WGS sequence"/>
</dbReference>
<dbReference type="STRING" id="2035.RU06_13300"/>
<dbReference type="RefSeq" id="WP_133520356.1">
    <property type="nucleotide sequence ID" value="NZ_SNVW01000009.1"/>
</dbReference>
<dbReference type="GO" id="GO:0016853">
    <property type="term" value="F:isomerase activity"/>
    <property type="evidence" value="ECO:0007669"/>
    <property type="project" value="UniProtKB-KW"/>
</dbReference>
<dbReference type="PANTHER" id="PTHR13887">
    <property type="entry name" value="GLUTATHIONE S-TRANSFERASE KAPPA"/>
    <property type="match status" value="1"/>
</dbReference>
<dbReference type="OrthoDB" id="9799122at2"/>